<comment type="subcellular location">
    <subcellularLocation>
        <location evidence="1">Membrane</location>
    </subcellularLocation>
</comment>
<dbReference type="Gene3D" id="3.30.565.10">
    <property type="entry name" value="Histidine kinase-like ATPase, C-terminal domain"/>
    <property type="match status" value="1"/>
</dbReference>
<evidence type="ECO:0000259" key="7">
    <source>
        <dbReference type="PROSITE" id="PS50885"/>
    </source>
</evidence>
<dbReference type="CDD" id="cd06225">
    <property type="entry name" value="HAMP"/>
    <property type="match status" value="1"/>
</dbReference>
<dbReference type="AlphaFoldDB" id="A0A4U8PZK8"/>
<sequence>MKKIARWFGRCKIKDQIRTAIIALAVFSTVLLGVLSYFLSKHIIERNYQEDFSYNLEISDEITDIQLNNIIELTRNLLVNPSFMSVFKESGTNKNKDFSSTQRHTLESYLGRIATQETLIGEIIVLDNTGKLYTYSANSGESVSYHIQNVLETSWVKEMNEADGKEVFYGQNILNPDKNRGMVSMGKLLVDPGNYEGIGYMVVNIRQKIFEKAFGSTHRANQSVSFMVVDDKKHNSIMYFRGNEEDQEQIEQEYFRGSGFGNQFVFASVENDPTGWKMVSIIRKSELTRDSNVIGAIIMGIILMLVILGFYISRFISGKIYEPLRKLENTIEEVGEGNRNITEEFDSSEVGQIGNKFKQMVNNNLELRERLLSSELKERESELLLLQSQINPHFLYNTMDSLYCMAVIHEADDMAQMVDALSRTFRLSLNKGNKLIKVADEVAHIKSYMEVQNFRYNNRFELGLDIPGELDDVYILKFILQPFVENAMYHGLEPQLGKGSIQVGAVREEEKIIFTIVDDGVGIADLSVLEKGYGVRNVRERIALYYGEGYGVRFDSEPGVGTKVTVTVGLSYQEGVIANEKSSDR</sequence>
<dbReference type="Gene3D" id="6.10.340.10">
    <property type="match status" value="1"/>
</dbReference>
<keyword evidence="4 8" id="KW-0418">Kinase</keyword>
<organism evidence="8 9">
    <name type="scientific">Robinsoniella peoriensis</name>
    <dbReference type="NCBI Taxonomy" id="180332"/>
    <lineage>
        <taxon>Bacteria</taxon>
        <taxon>Bacillati</taxon>
        <taxon>Bacillota</taxon>
        <taxon>Clostridia</taxon>
        <taxon>Lachnospirales</taxon>
        <taxon>Lachnospiraceae</taxon>
        <taxon>Robinsoniella</taxon>
    </lineage>
</organism>
<evidence type="ECO:0000256" key="2">
    <source>
        <dbReference type="ARBA" id="ARBA00022553"/>
    </source>
</evidence>
<keyword evidence="5" id="KW-0175">Coiled coil</keyword>
<evidence type="ECO:0000313" key="9">
    <source>
        <dbReference type="Proteomes" id="UP000306509"/>
    </source>
</evidence>
<accession>A0A4U8PZK8</accession>
<dbReference type="EC" id="2.7.13.3" evidence="8"/>
<dbReference type="Proteomes" id="UP000306509">
    <property type="component" value="Unassembled WGS sequence"/>
</dbReference>
<evidence type="ECO:0000256" key="3">
    <source>
        <dbReference type="ARBA" id="ARBA00022679"/>
    </source>
</evidence>
<keyword evidence="9" id="KW-1185">Reference proteome</keyword>
<evidence type="ECO:0000256" key="4">
    <source>
        <dbReference type="ARBA" id="ARBA00022777"/>
    </source>
</evidence>
<dbReference type="InterPro" id="IPR003594">
    <property type="entry name" value="HATPase_dom"/>
</dbReference>
<dbReference type="PROSITE" id="PS50885">
    <property type="entry name" value="HAMP"/>
    <property type="match status" value="1"/>
</dbReference>
<dbReference type="RefSeq" id="WP_138004038.1">
    <property type="nucleotide sequence ID" value="NZ_QGQD01000107.1"/>
</dbReference>
<keyword evidence="6" id="KW-1133">Transmembrane helix</keyword>
<dbReference type="EMBL" id="QGQD01000107">
    <property type="protein sequence ID" value="TLC97824.1"/>
    <property type="molecule type" value="Genomic_DNA"/>
</dbReference>
<keyword evidence="6" id="KW-0812">Transmembrane</keyword>
<dbReference type="PANTHER" id="PTHR34220:SF7">
    <property type="entry name" value="SENSOR HISTIDINE KINASE YPDA"/>
    <property type="match status" value="1"/>
</dbReference>
<dbReference type="InterPro" id="IPR003660">
    <property type="entry name" value="HAMP_dom"/>
</dbReference>
<dbReference type="PANTHER" id="PTHR34220">
    <property type="entry name" value="SENSOR HISTIDINE KINASE YPDA"/>
    <property type="match status" value="1"/>
</dbReference>
<evidence type="ECO:0000256" key="6">
    <source>
        <dbReference type="SAM" id="Phobius"/>
    </source>
</evidence>
<dbReference type="GO" id="GO:0000155">
    <property type="term" value="F:phosphorelay sensor kinase activity"/>
    <property type="evidence" value="ECO:0007669"/>
    <property type="project" value="InterPro"/>
</dbReference>
<comment type="caution">
    <text evidence="8">The sequence shown here is derived from an EMBL/GenBank/DDBJ whole genome shotgun (WGS) entry which is preliminary data.</text>
</comment>
<keyword evidence="2" id="KW-0597">Phosphoprotein</keyword>
<feature type="transmembrane region" description="Helical" evidence="6">
    <location>
        <begin position="20"/>
        <end position="39"/>
    </location>
</feature>
<proteinExistence type="predicted"/>
<name>A0A4U8PZK8_9FIRM</name>
<dbReference type="SUPFAM" id="SSF55874">
    <property type="entry name" value="ATPase domain of HSP90 chaperone/DNA topoisomerase II/histidine kinase"/>
    <property type="match status" value="1"/>
</dbReference>
<dbReference type="Pfam" id="PF06580">
    <property type="entry name" value="His_kinase"/>
    <property type="match status" value="1"/>
</dbReference>
<feature type="domain" description="HAMP" evidence="7">
    <location>
        <begin position="318"/>
        <end position="369"/>
    </location>
</feature>
<feature type="transmembrane region" description="Helical" evidence="6">
    <location>
        <begin position="293"/>
        <end position="316"/>
    </location>
</feature>
<feature type="coiled-coil region" evidence="5">
    <location>
        <begin position="324"/>
        <end position="382"/>
    </location>
</feature>
<dbReference type="Pfam" id="PF02518">
    <property type="entry name" value="HATPase_c"/>
    <property type="match status" value="1"/>
</dbReference>
<keyword evidence="6" id="KW-0472">Membrane</keyword>
<dbReference type="InterPro" id="IPR010559">
    <property type="entry name" value="Sig_transdc_His_kin_internal"/>
</dbReference>
<reference evidence="8 9" key="1">
    <citation type="journal article" date="2019" name="Anaerobe">
        <title>Detection of Robinsoniella peoriensis in multiple bone samples of a trauma patient.</title>
        <authorList>
            <person name="Schrottner P."/>
            <person name="Hartwich K."/>
            <person name="Bunk B."/>
            <person name="Schober I."/>
            <person name="Helbig S."/>
            <person name="Rudolph W.W."/>
            <person name="Gunzer F."/>
        </authorList>
    </citation>
    <scope>NUCLEOTIDE SEQUENCE [LARGE SCALE GENOMIC DNA]</scope>
    <source>
        <strain evidence="8 9">DSM 106044</strain>
    </source>
</reference>
<evidence type="ECO:0000256" key="5">
    <source>
        <dbReference type="SAM" id="Coils"/>
    </source>
</evidence>
<dbReference type="GO" id="GO:0016020">
    <property type="term" value="C:membrane"/>
    <property type="evidence" value="ECO:0007669"/>
    <property type="project" value="UniProtKB-SubCell"/>
</dbReference>
<evidence type="ECO:0000256" key="1">
    <source>
        <dbReference type="ARBA" id="ARBA00004370"/>
    </source>
</evidence>
<gene>
    <name evidence="8" type="primary">yehU_37</name>
    <name evidence="8" type="ORF">DSM106044_05187</name>
</gene>
<keyword evidence="3 8" id="KW-0808">Transferase</keyword>
<dbReference type="InterPro" id="IPR036890">
    <property type="entry name" value="HATPase_C_sf"/>
</dbReference>
<protein>
    <submittedName>
        <fullName evidence="8">Sensor histidine kinase YehU</fullName>
        <ecNumber evidence="8">2.7.13.3</ecNumber>
    </submittedName>
</protein>
<dbReference type="InterPro" id="IPR050640">
    <property type="entry name" value="Bact_2-comp_sensor_kinase"/>
</dbReference>
<evidence type="ECO:0000313" key="8">
    <source>
        <dbReference type="EMBL" id="TLC97824.1"/>
    </source>
</evidence>
<dbReference type="STRING" id="180332.GCA_000797495_02292"/>